<gene>
    <name evidence="1" type="ordered locus">swp_2134</name>
</gene>
<dbReference type="AlphaFoldDB" id="B8CLW2"/>
<dbReference type="eggNOG" id="ENOG502Z8YR">
    <property type="taxonomic scope" value="Bacteria"/>
</dbReference>
<name>B8CLW2_SHEPW</name>
<dbReference type="EMBL" id="CP000472">
    <property type="protein sequence ID" value="ACJ28886.1"/>
    <property type="molecule type" value="Genomic_DNA"/>
</dbReference>
<reference evidence="1 2" key="1">
    <citation type="journal article" date="2008" name="PLoS ONE">
        <title>Environmental adaptation: genomic analysis of the piezotolerant and psychrotolerant deep-sea iron reducing bacterium Shewanella piezotolerans WP3.</title>
        <authorList>
            <person name="Wang F."/>
            <person name="Wang J."/>
            <person name="Jian H."/>
            <person name="Zhang B."/>
            <person name="Li S."/>
            <person name="Wang F."/>
            <person name="Zeng X."/>
            <person name="Gao L."/>
            <person name="Bartlett D.H."/>
            <person name="Yu J."/>
            <person name="Hu S."/>
            <person name="Xiao X."/>
        </authorList>
    </citation>
    <scope>NUCLEOTIDE SEQUENCE [LARGE SCALE GENOMIC DNA]</scope>
    <source>
        <strain evidence="2">WP3 / JCM 13877</strain>
    </source>
</reference>
<organism evidence="1 2">
    <name type="scientific">Shewanella piezotolerans (strain WP3 / JCM 13877)</name>
    <dbReference type="NCBI Taxonomy" id="225849"/>
    <lineage>
        <taxon>Bacteria</taxon>
        <taxon>Pseudomonadati</taxon>
        <taxon>Pseudomonadota</taxon>
        <taxon>Gammaproteobacteria</taxon>
        <taxon>Alteromonadales</taxon>
        <taxon>Shewanellaceae</taxon>
        <taxon>Shewanella</taxon>
    </lineage>
</organism>
<sequence length="1184" mass="136365">MDSFPKSQVIAFNRKDIASIEQALITYQTKLAAHQAFKNSQFDIAFMDNSSGQCQHLQLADTLHAELALQALNLTPDGGYNLQDIVTEKSSLYISEALLFAIALEHDTLKPQLRRTAQAMVDYARYENDTSEMWVDDMRVFGAEALFMMAMQDAEDAAYLAQFFIPYWDDEHATGYEHMLLTLLRHHGWCDAMIKAFVWCDNSAFRFAFYGSHRESTTAEYQPLGEFLQQNPLQYPRFIELLKQRFTAQPMLVENESQDLDSQKPILAIYQSLFPEFCSWEDEEVSRQLGRHFINDTLENEAMDLQLQLENELDSPLSAYAQSVFQRQEEDRRYDQLKEERQAEMGGTHMLTDFIATLDNSDVLLKYVVLNENPAILETIEPFDIWAHCKIHAPSLYDAMDEACWDRGNLDNLRENIHEVLSYPANDLLEDEECYFDVKFEQGVICKAYLSPGENSISHVKSAHIMLRFVDIFYRVLGQKTLSAELCEMLTGEGDYQPIMTTEAYYARFDPAPAAAEGELSKHDKRKLEQIIDAFCDMDDPVTHSMLQRADNLFKQRACYDVSHWHEDNLATDALKAYLLQQDASRHINDTYTAGLQAEIGKVFERALTLLLEHAEIQGEGHFEDKGFNQTELEQVRNFFTQENPTLSQCEIIALFDKHLHRDEICRRSNLYFPKISEKQISYHFFQDYDDDYQRVAISCFWLKQVPSATAKIAKRLWQLLITMAPTKMIHHMGRLYSCRDYGLKFDNQLDEINFYQLLNRHGIAEDYTLAYQVEQSIGSSSRQSEYLALIDLMEETIPANAAQGGMIAASNRAQAKALLRGLDYTYQSHKLEFHQDVALQFPELPFQLDDDLRQCLQHFIALNSQSWESVIANQFSAATLYFGHATDISDLPKKLRLPYRLHPDVDTSQPRHCANMSWINATIAQQVGDELLILVLDKDSANHDQLYIGGQLLILDSDIDAAMVIEAVNKLPELSERQQILETELWSYLQGDCSYEVIAPLFQAYLSAQTVAGVDEYRSYSLGQFLWRIDEPRRERLMLLLANHSYRAYKIIIEQMVTAQMDQQVSQGKIDLATRFELDSDDYEQNAYKQLMDWLFSHDVKRELIVLFAIKNYRSCMGDYLAQLARQGELKPILAYLHVSNRATLVDILAEQTDAAELLTIFKGEKSRQVRDRIAAATPMVQT</sequence>
<keyword evidence="2" id="KW-1185">Reference proteome</keyword>
<protein>
    <submittedName>
        <fullName evidence="1">Uncharacterized protein</fullName>
    </submittedName>
</protein>
<dbReference type="Proteomes" id="UP000000753">
    <property type="component" value="Chromosome"/>
</dbReference>
<accession>B8CLW2</accession>
<dbReference type="OrthoDB" id="5826322at2"/>
<evidence type="ECO:0000313" key="1">
    <source>
        <dbReference type="EMBL" id="ACJ28886.1"/>
    </source>
</evidence>
<dbReference type="KEGG" id="swp:swp_2134"/>
<dbReference type="HOGENOM" id="CLU_272594_0_0_6"/>
<evidence type="ECO:0000313" key="2">
    <source>
        <dbReference type="Proteomes" id="UP000000753"/>
    </source>
</evidence>
<proteinExistence type="predicted"/>
<dbReference type="RefSeq" id="WP_020912248.1">
    <property type="nucleotide sequence ID" value="NC_011566.1"/>
</dbReference>